<dbReference type="AlphaFoldDB" id="A0A645GCL4"/>
<dbReference type="Gene3D" id="3.40.190.10">
    <property type="entry name" value="Periplasmic binding protein-like II"/>
    <property type="match status" value="1"/>
</dbReference>
<name>A0A645GCL4_9ZZZZ</name>
<organism evidence="1">
    <name type="scientific">bioreactor metagenome</name>
    <dbReference type="NCBI Taxonomy" id="1076179"/>
    <lineage>
        <taxon>unclassified sequences</taxon>
        <taxon>metagenomes</taxon>
        <taxon>ecological metagenomes</taxon>
    </lineage>
</organism>
<protein>
    <submittedName>
        <fullName evidence="1">Uncharacterized protein</fullName>
    </submittedName>
</protein>
<reference evidence="1" key="1">
    <citation type="submission" date="2019-08" db="EMBL/GenBank/DDBJ databases">
        <authorList>
            <person name="Kucharzyk K."/>
            <person name="Murdoch R.W."/>
            <person name="Higgins S."/>
            <person name="Loffler F."/>
        </authorList>
    </citation>
    <scope>NUCLEOTIDE SEQUENCE</scope>
</reference>
<dbReference type="EMBL" id="VSSQ01073564">
    <property type="protein sequence ID" value="MPN24648.1"/>
    <property type="molecule type" value="Genomic_DNA"/>
</dbReference>
<evidence type="ECO:0000313" key="1">
    <source>
        <dbReference type="EMBL" id="MPN24648.1"/>
    </source>
</evidence>
<gene>
    <name evidence="1" type="ORF">SDC9_172050</name>
</gene>
<proteinExistence type="predicted"/>
<comment type="caution">
    <text evidence="1">The sequence shown here is derived from an EMBL/GenBank/DDBJ whole genome shotgun (WGS) entry which is preliminary data.</text>
</comment>
<dbReference type="SUPFAM" id="SSF53850">
    <property type="entry name" value="Periplasmic binding protein-like II"/>
    <property type="match status" value="1"/>
</dbReference>
<sequence length="169" mass="18257">MRIEYKTEHTELANLAAAGNVVVSMLPEPFVTTVLNKNADMRIALNLTDEWVKACEINGVESTLAMGCLVVRTAFAQENPEALRVFLEEYRDSVVFVKNNVDAAAALVEKQAILPSAALAAKAIPNCNIVFIEGADMKLIAKQNLQVLFDANPAAIGGAEPNNDFYFGA</sequence>
<accession>A0A645GCL4</accession>